<keyword evidence="2" id="KW-0238">DNA-binding</keyword>
<dbReference type="Gene3D" id="1.10.10.10">
    <property type="entry name" value="Winged helix-like DNA-binding domain superfamily/Winged helix DNA-binding domain"/>
    <property type="match status" value="1"/>
</dbReference>
<evidence type="ECO:0000313" key="6">
    <source>
        <dbReference type="Proteomes" id="UP000824056"/>
    </source>
</evidence>
<keyword evidence="1" id="KW-0805">Transcription regulation</keyword>
<reference evidence="5" key="2">
    <citation type="submission" date="2021-04" db="EMBL/GenBank/DDBJ databases">
        <authorList>
            <person name="Gilroy R."/>
        </authorList>
    </citation>
    <scope>NUCLEOTIDE SEQUENCE</scope>
    <source>
        <strain evidence="5">1068</strain>
    </source>
</reference>
<dbReference type="PANTHER" id="PTHR42756">
    <property type="entry name" value="TRANSCRIPTIONAL REGULATOR, MARR"/>
    <property type="match status" value="1"/>
</dbReference>
<evidence type="ECO:0000256" key="1">
    <source>
        <dbReference type="ARBA" id="ARBA00023015"/>
    </source>
</evidence>
<dbReference type="InterPro" id="IPR000835">
    <property type="entry name" value="HTH_MarR-typ"/>
</dbReference>
<feature type="domain" description="HTH marR-type" evidence="4">
    <location>
        <begin position="7"/>
        <end position="139"/>
    </location>
</feature>
<sequence>MFCKETEDSLQNMLVKLTHMYFKRAFAALKETDIHPKQVPLLGLLSTQEGQSQREISQALKISAPTVAVSIKRLEKSGILERRADEKDQRMSRIYLTEKGKAITEKVKSCIEESENMTFQGFSESELCLLRRFFAQMIDNLENDQIKE</sequence>
<dbReference type="InterPro" id="IPR036390">
    <property type="entry name" value="WH_DNA-bd_sf"/>
</dbReference>
<comment type="caution">
    <text evidence="5">The sequence shown here is derived from an EMBL/GenBank/DDBJ whole genome shotgun (WGS) entry which is preliminary data.</text>
</comment>
<dbReference type="EMBL" id="DXBG01000164">
    <property type="protein sequence ID" value="HIZ65573.1"/>
    <property type="molecule type" value="Genomic_DNA"/>
</dbReference>
<accession>A0A9D2JSY8</accession>
<evidence type="ECO:0000256" key="3">
    <source>
        <dbReference type="ARBA" id="ARBA00023163"/>
    </source>
</evidence>
<dbReference type="InterPro" id="IPR036388">
    <property type="entry name" value="WH-like_DNA-bd_sf"/>
</dbReference>
<dbReference type="InterPro" id="IPR011991">
    <property type="entry name" value="ArsR-like_HTH"/>
</dbReference>
<dbReference type="GO" id="GO:0003700">
    <property type="term" value="F:DNA-binding transcription factor activity"/>
    <property type="evidence" value="ECO:0007669"/>
    <property type="project" value="InterPro"/>
</dbReference>
<reference evidence="5" key="1">
    <citation type="journal article" date="2021" name="PeerJ">
        <title>Extensive microbial diversity within the chicken gut microbiome revealed by metagenomics and culture.</title>
        <authorList>
            <person name="Gilroy R."/>
            <person name="Ravi A."/>
            <person name="Getino M."/>
            <person name="Pursley I."/>
            <person name="Horton D.L."/>
            <person name="Alikhan N.F."/>
            <person name="Baker D."/>
            <person name="Gharbi K."/>
            <person name="Hall N."/>
            <person name="Watson M."/>
            <person name="Adriaenssens E.M."/>
            <person name="Foster-Nyarko E."/>
            <person name="Jarju S."/>
            <person name="Secka A."/>
            <person name="Antonio M."/>
            <person name="Oren A."/>
            <person name="Chaudhuri R.R."/>
            <person name="La Ragione R."/>
            <person name="Hildebrand F."/>
            <person name="Pallen M.J."/>
        </authorList>
    </citation>
    <scope>NUCLEOTIDE SEQUENCE</scope>
    <source>
        <strain evidence="5">1068</strain>
    </source>
</reference>
<gene>
    <name evidence="5" type="ORF">H9809_06720</name>
</gene>
<dbReference type="SUPFAM" id="SSF46785">
    <property type="entry name" value="Winged helix' DNA-binding domain"/>
    <property type="match status" value="1"/>
</dbReference>
<organism evidence="5 6">
    <name type="scientific">Candidatus Blautia pullicola</name>
    <dbReference type="NCBI Taxonomy" id="2838498"/>
    <lineage>
        <taxon>Bacteria</taxon>
        <taxon>Bacillati</taxon>
        <taxon>Bacillota</taxon>
        <taxon>Clostridia</taxon>
        <taxon>Lachnospirales</taxon>
        <taxon>Lachnospiraceae</taxon>
        <taxon>Blautia</taxon>
    </lineage>
</organism>
<name>A0A9D2JSY8_9FIRM</name>
<proteinExistence type="predicted"/>
<dbReference type="PRINTS" id="PR00598">
    <property type="entry name" value="HTHMARR"/>
</dbReference>
<dbReference type="Proteomes" id="UP000824056">
    <property type="component" value="Unassembled WGS sequence"/>
</dbReference>
<evidence type="ECO:0000256" key="2">
    <source>
        <dbReference type="ARBA" id="ARBA00023125"/>
    </source>
</evidence>
<dbReference type="GO" id="GO:0003677">
    <property type="term" value="F:DNA binding"/>
    <property type="evidence" value="ECO:0007669"/>
    <property type="project" value="UniProtKB-KW"/>
</dbReference>
<protein>
    <submittedName>
        <fullName evidence="5">MarR family transcriptional regulator</fullName>
    </submittedName>
</protein>
<dbReference type="SMART" id="SM00347">
    <property type="entry name" value="HTH_MARR"/>
    <property type="match status" value="1"/>
</dbReference>
<dbReference type="AlphaFoldDB" id="A0A9D2JSY8"/>
<keyword evidence="3" id="KW-0804">Transcription</keyword>
<dbReference type="PANTHER" id="PTHR42756:SF1">
    <property type="entry name" value="TRANSCRIPTIONAL REPRESSOR OF EMRAB OPERON"/>
    <property type="match status" value="1"/>
</dbReference>
<dbReference type="CDD" id="cd00090">
    <property type="entry name" value="HTH_ARSR"/>
    <property type="match status" value="1"/>
</dbReference>
<evidence type="ECO:0000259" key="4">
    <source>
        <dbReference type="PROSITE" id="PS50995"/>
    </source>
</evidence>
<evidence type="ECO:0000313" key="5">
    <source>
        <dbReference type="EMBL" id="HIZ65573.1"/>
    </source>
</evidence>
<dbReference type="Pfam" id="PF12802">
    <property type="entry name" value="MarR_2"/>
    <property type="match status" value="1"/>
</dbReference>
<dbReference type="PROSITE" id="PS50995">
    <property type="entry name" value="HTH_MARR_2"/>
    <property type="match status" value="1"/>
</dbReference>